<sequence>MDKRWSGRLQPPGVLTEGGSSGGGSLSRKDDECPCVPRCCCSSKRGIGTLVPFRLVLLSVNNGGHEFSASRVATSDGYMNAELCLN</sequence>
<dbReference type="EMBL" id="RCMK01000494">
    <property type="protein sequence ID" value="KAG2925672.1"/>
    <property type="molecule type" value="Genomic_DNA"/>
</dbReference>
<reference evidence="1" key="1">
    <citation type="submission" date="2018-10" db="EMBL/GenBank/DDBJ databases">
        <title>Effector identification in a new, highly contiguous assembly of the strawberry crown rot pathogen Phytophthora cactorum.</title>
        <authorList>
            <person name="Armitage A.D."/>
            <person name="Nellist C.F."/>
            <person name="Bates H."/>
            <person name="Vickerstaff R.J."/>
            <person name="Harrison R.J."/>
        </authorList>
    </citation>
    <scope>NUCLEOTIDE SEQUENCE</scope>
    <source>
        <strain evidence="1">4040</strain>
    </source>
</reference>
<evidence type="ECO:0000313" key="1">
    <source>
        <dbReference type="EMBL" id="KAG2925672.1"/>
    </source>
</evidence>
<organism evidence="1 2">
    <name type="scientific">Phytophthora cactorum</name>
    <dbReference type="NCBI Taxonomy" id="29920"/>
    <lineage>
        <taxon>Eukaryota</taxon>
        <taxon>Sar</taxon>
        <taxon>Stramenopiles</taxon>
        <taxon>Oomycota</taxon>
        <taxon>Peronosporomycetes</taxon>
        <taxon>Peronosporales</taxon>
        <taxon>Peronosporaceae</taxon>
        <taxon>Phytophthora</taxon>
    </lineage>
</organism>
<gene>
    <name evidence="1" type="ORF">PC117_g15148</name>
</gene>
<evidence type="ECO:0000313" key="2">
    <source>
        <dbReference type="Proteomes" id="UP000736787"/>
    </source>
</evidence>
<comment type="caution">
    <text evidence="1">The sequence shown here is derived from an EMBL/GenBank/DDBJ whole genome shotgun (WGS) entry which is preliminary data.</text>
</comment>
<dbReference type="AlphaFoldDB" id="A0A8T1KDM4"/>
<dbReference type="Proteomes" id="UP000736787">
    <property type="component" value="Unassembled WGS sequence"/>
</dbReference>
<proteinExistence type="predicted"/>
<name>A0A8T1KDM4_9STRA</name>
<accession>A0A8T1KDM4</accession>
<protein>
    <submittedName>
        <fullName evidence="1">Uncharacterized protein</fullName>
    </submittedName>
</protein>